<evidence type="ECO:0000256" key="5">
    <source>
        <dbReference type="SAM" id="Phobius"/>
    </source>
</evidence>
<proteinExistence type="predicted"/>
<feature type="domain" description="Late embryogenesis abundant protein LEA-2 subgroup" evidence="6">
    <location>
        <begin position="75"/>
        <end position="174"/>
    </location>
</feature>
<dbReference type="AlphaFoldDB" id="A0A1R3G5S8"/>
<dbReference type="InterPro" id="IPR004864">
    <property type="entry name" value="LEA_2"/>
</dbReference>
<comment type="caution">
    <text evidence="7">The sequence shown here is derived from an EMBL/GenBank/DDBJ whole genome shotgun (WGS) entry which is preliminary data.</text>
</comment>
<accession>A0A1R3G5S8</accession>
<dbReference type="Proteomes" id="UP000187203">
    <property type="component" value="Unassembled WGS sequence"/>
</dbReference>
<sequence>MKTGNQSSQRKRNFKCWAYIVAGVIAHTIIILLFVLLVLRIRNPKVRLGGVTVENLKVSSSSSSPSFSMNLNALVTVKNTNFGHFKFKNTTLTISYKDTPVGEATIVQARARARSTKKFNVTISVSSNNKVPRNSLSSDIDSGVISLSSHAKLEGKVHLFKVIKKKKSAEMNCNMDVNTSLKQIQNLKCK</sequence>
<evidence type="ECO:0000313" key="7">
    <source>
        <dbReference type="EMBL" id="OMO53431.1"/>
    </source>
</evidence>
<evidence type="ECO:0000256" key="3">
    <source>
        <dbReference type="ARBA" id="ARBA00022989"/>
    </source>
</evidence>
<organism evidence="7 8">
    <name type="scientific">Corchorus olitorius</name>
    <dbReference type="NCBI Taxonomy" id="93759"/>
    <lineage>
        <taxon>Eukaryota</taxon>
        <taxon>Viridiplantae</taxon>
        <taxon>Streptophyta</taxon>
        <taxon>Embryophyta</taxon>
        <taxon>Tracheophyta</taxon>
        <taxon>Spermatophyta</taxon>
        <taxon>Magnoliopsida</taxon>
        <taxon>eudicotyledons</taxon>
        <taxon>Gunneridae</taxon>
        <taxon>Pentapetalae</taxon>
        <taxon>rosids</taxon>
        <taxon>malvids</taxon>
        <taxon>Malvales</taxon>
        <taxon>Malvaceae</taxon>
        <taxon>Grewioideae</taxon>
        <taxon>Apeibeae</taxon>
        <taxon>Corchorus</taxon>
    </lineage>
</organism>
<dbReference type="EMBL" id="AWUE01023527">
    <property type="protein sequence ID" value="OMO53431.1"/>
    <property type="molecule type" value="Genomic_DNA"/>
</dbReference>
<evidence type="ECO:0000256" key="2">
    <source>
        <dbReference type="ARBA" id="ARBA00022692"/>
    </source>
</evidence>
<evidence type="ECO:0000313" key="8">
    <source>
        <dbReference type="Proteomes" id="UP000187203"/>
    </source>
</evidence>
<keyword evidence="4 5" id="KW-0472">Membrane</keyword>
<keyword evidence="3 5" id="KW-1133">Transmembrane helix</keyword>
<keyword evidence="8" id="KW-1185">Reference proteome</keyword>
<dbReference type="GO" id="GO:0098542">
    <property type="term" value="P:defense response to other organism"/>
    <property type="evidence" value="ECO:0007669"/>
    <property type="project" value="InterPro"/>
</dbReference>
<dbReference type="STRING" id="93759.A0A1R3G5S8"/>
<evidence type="ECO:0000256" key="1">
    <source>
        <dbReference type="ARBA" id="ARBA00004167"/>
    </source>
</evidence>
<dbReference type="PANTHER" id="PTHR31234:SF65">
    <property type="entry name" value="LATE EMBRYOGENESIS ABUNDANT PROTEIN, LEA_2 SUBGROUP"/>
    <property type="match status" value="1"/>
</dbReference>
<dbReference type="GO" id="GO:0016020">
    <property type="term" value="C:membrane"/>
    <property type="evidence" value="ECO:0007669"/>
    <property type="project" value="UniProtKB-SubCell"/>
</dbReference>
<dbReference type="Gene3D" id="2.60.40.1820">
    <property type="match status" value="1"/>
</dbReference>
<reference evidence="8" key="1">
    <citation type="submission" date="2013-09" db="EMBL/GenBank/DDBJ databases">
        <title>Corchorus olitorius genome sequencing.</title>
        <authorList>
            <person name="Alam M."/>
            <person name="Haque M.S."/>
            <person name="Islam M.S."/>
            <person name="Emdad E.M."/>
            <person name="Islam M.M."/>
            <person name="Ahmed B."/>
            <person name="Halim A."/>
            <person name="Hossen Q.M.M."/>
            <person name="Hossain M.Z."/>
            <person name="Ahmed R."/>
            <person name="Khan M.M."/>
            <person name="Islam R."/>
            <person name="Rashid M.M."/>
            <person name="Khan S.A."/>
            <person name="Rahman M.S."/>
            <person name="Alam M."/>
            <person name="Yahiya A.S."/>
            <person name="Khan M.S."/>
            <person name="Azam M.S."/>
            <person name="Haque T."/>
            <person name="Lashkar M.Z.H."/>
            <person name="Akhand A.I."/>
            <person name="Morshed G."/>
            <person name="Roy S."/>
            <person name="Uddin K.S."/>
            <person name="Rabeya T."/>
            <person name="Hossain A.S."/>
            <person name="Chowdhury A."/>
            <person name="Snigdha A.R."/>
            <person name="Mortoza M.S."/>
            <person name="Matin S.A."/>
            <person name="Hoque S.M.E."/>
            <person name="Islam M.K."/>
            <person name="Roy D.K."/>
            <person name="Haider R."/>
            <person name="Moosa M.M."/>
            <person name="Elias S.M."/>
            <person name="Hasan A.M."/>
            <person name="Jahan S."/>
            <person name="Shafiuddin M."/>
            <person name="Mahmood N."/>
            <person name="Shommy N.S."/>
        </authorList>
    </citation>
    <scope>NUCLEOTIDE SEQUENCE [LARGE SCALE GENOMIC DNA]</scope>
    <source>
        <strain evidence="8">cv. O-4</strain>
    </source>
</reference>
<dbReference type="PANTHER" id="PTHR31234">
    <property type="entry name" value="LATE EMBRYOGENESIS ABUNDANT (LEA) HYDROXYPROLINE-RICH GLYCOPROTEIN FAMILY"/>
    <property type="match status" value="1"/>
</dbReference>
<dbReference type="OrthoDB" id="993326at2759"/>
<feature type="transmembrane region" description="Helical" evidence="5">
    <location>
        <begin position="17"/>
        <end position="39"/>
    </location>
</feature>
<dbReference type="Pfam" id="PF03168">
    <property type="entry name" value="LEA_2"/>
    <property type="match status" value="1"/>
</dbReference>
<protein>
    <submittedName>
        <fullName evidence="7">Late embryogenesis abundant protein, LEA-14</fullName>
    </submittedName>
</protein>
<gene>
    <name evidence="7" type="ORF">COLO4_36741</name>
</gene>
<dbReference type="InterPro" id="IPR044839">
    <property type="entry name" value="NDR1-like"/>
</dbReference>
<comment type="subcellular location">
    <subcellularLocation>
        <location evidence="1">Membrane</location>
        <topology evidence="1">Single-pass membrane protein</topology>
    </subcellularLocation>
</comment>
<name>A0A1R3G5S8_9ROSI</name>
<evidence type="ECO:0000259" key="6">
    <source>
        <dbReference type="Pfam" id="PF03168"/>
    </source>
</evidence>
<keyword evidence="2 5" id="KW-0812">Transmembrane</keyword>
<evidence type="ECO:0000256" key="4">
    <source>
        <dbReference type="ARBA" id="ARBA00023136"/>
    </source>
</evidence>